<protein>
    <submittedName>
        <fullName evidence="4">Glycosyltransferase family 1 protein</fullName>
    </submittedName>
</protein>
<feature type="domain" description="Glycosyl transferase family 1" evidence="2">
    <location>
        <begin position="184"/>
        <end position="345"/>
    </location>
</feature>
<dbReference type="SUPFAM" id="SSF53756">
    <property type="entry name" value="UDP-Glycosyltransferase/glycogen phosphorylase"/>
    <property type="match status" value="1"/>
</dbReference>
<evidence type="ECO:0000256" key="1">
    <source>
        <dbReference type="ARBA" id="ARBA00022679"/>
    </source>
</evidence>
<feature type="domain" description="Glycosyltransferase subfamily 4-like N-terminal" evidence="3">
    <location>
        <begin position="16"/>
        <end position="175"/>
    </location>
</feature>
<evidence type="ECO:0000259" key="2">
    <source>
        <dbReference type="Pfam" id="PF00534"/>
    </source>
</evidence>
<dbReference type="PANTHER" id="PTHR46401:SF2">
    <property type="entry name" value="GLYCOSYLTRANSFERASE WBBK-RELATED"/>
    <property type="match status" value="1"/>
</dbReference>
<dbReference type="Pfam" id="PF00534">
    <property type="entry name" value="Glycos_transf_1"/>
    <property type="match status" value="1"/>
</dbReference>
<reference evidence="4" key="1">
    <citation type="journal article" date="2019" name="Front. Microbiol.">
        <title>O-Antigen Gene Clusters of Plesiomonas shigelloides Serogroups and Its Application in Development of a Molecular Serotyping Scheme.</title>
        <authorList>
            <person name="Xi D."/>
            <person name="Wang X."/>
            <person name="Ning K."/>
            <person name="Liu Q."/>
            <person name="Jing F."/>
            <person name="Guo X."/>
            <person name="Cao B."/>
        </authorList>
    </citation>
    <scope>NUCLEOTIDE SEQUENCE</scope>
    <source>
        <strain evidence="4">O33H38</strain>
    </source>
</reference>
<dbReference type="CDD" id="cd03809">
    <property type="entry name" value="GT4_MtfB-like"/>
    <property type="match status" value="1"/>
</dbReference>
<organism evidence="4">
    <name type="scientific">Plesiomonas shigelloides</name>
    <name type="common">Aeromonas shigelloides</name>
    <dbReference type="NCBI Taxonomy" id="703"/>
    <lineage>
        <taxon>Bacteria</taxon>
        <taxon>Pseudomonadati</taxon>
        <taxon>Pseudomonadota</taxon>
        <taxon>Gammaproteobacteria</taxon>
        <taxon>Enterobacterales</taxon>
        <taxon>Enterobacteriaceae</taxon>
        <taxon>Plesiomonas</taxon>
    </lineage>
</organism>
<name>A0A4D6U7N2_PLESH</name>
<keyword evidence="1 4" id="KW-0808">Transferase</keyword>
<gene>
    <name evidence="4" type="primary">gt</name>
</gene>
<dbReference type="Gene3D" id="3.40.50.2000">
    <property type="entry name" value="Glycogen Phosphorylase B"/>
    <property type="match status" value="2"/>
</dbReference>
<sequence length="371" mass="42754">MECKRIFINALSAKLGGGQTYILNLLKNLPEEDLVIYIACPELALLPEDKRVTFVKSKVANKNIFFRMLWEFFCLPFLLVKLKASVLFVPGGMDFTLVTFGVPKVTMFRNMLPFDKVAIQYLPSKKLKFKNFILKHLMARTMGSANHVIFISNYAKKCIENDIKVKNSTVIYHGISSIFTHIEKQKEKQKYLLYVSRFEPYKNHLNLIVAYNKLNERYREKYKLVLAGELIEPFYSECIEYVEKNKLSGSVIFKGKVPYEKLPELYQHASLFIFPSSCENCPNILLEAMGCGVPIIASKVEPMPELSKNAGLYFNEKNPDDIQSCLNHVLSTYNLLDEMREKSIKVSKSYSWEQTAHKTWECLNSVGEKNV</sequence>
<evidence type="ECO:0000313" key="4">
    <source>
        <dbReference type="EMBL" id="QCH03245.1"/>
    </source>
</evidence>
<dbReference type="EMBL" id="MK551186">
    <property type="protein sequence ID" value="QCH03245.1"/>
    <property type="molecule type" value="Genomic_DNA"/>
</dbReference>
<evidence type="ECO:0000259" key="3">
    <source>
        <dbReference type="Pfam" id="PF13439"/>
    </source>
</evidence>
<dbReference type="InterPro" id="IPR001296">
    <property type="entry name" value="Glyco_trans_1"/>
</dbReference>
<proteinExistence type="predicted"/>
<dbReference type="PANTHER" id="PTHR46401">
    <property type="entry name" value="GLYCOSYLTRANSFERASE WBBK-RELATED"/>
    <property type="match status" value="1"/>
</dbReference>
<dbReference type="AlphaFoldDB" id="A0A4D6U7N2"/>
<dbReference type="GO" id="GO:0016757">
    <property type="term" value="F:glycosyltransferase activity"/>
    <property type="evidence" value="ECO:0007669"/>
    <property type="project" value="InterPro"/>
</dbReference>
<dbReference type="InterPro" id="IPR028098">
    <property type="entry name" value="Glyco_trans_4-like_N"/>
</dbReference>
<accession>A0A4D6U7N2</accession>
<dbReference type="Pfam" id="PF13439">
    <property type="entry name" value="Glyco_transf_4"/>
    <property type="match status" value="1"/>
</dbReference>
<dbReference type="RefSeq" id="WP_152113919.1">
    <property type="nucleotide sequence ID" value="NZ_WEKB01000045.1"/>
</dbReference>
<dbReference type="GO" id="GO:0009103">
    <property type="term" value="P:lipopolysaccharide biosynthetic process"/>
    <property type="evidence" value="ECO:0007669"/>
    <property type="project" value="TreeGrafter"/>
</dbReference>